<accession>A0A0D1D326</accession>
<dbReference type="RefSeq" id="WP_043920549.1">
    <property type="nucleotide sequence ID" value="NZ_FZPF01000012.1"/>
</dbReference>
<keyword evidence="5" id="KW-1185">Reference proteome</keyword>
<organism evidence="4 5">
    <name type="scientific">Jannaschia aquimarina</name>
    <dbReference type="NCBI Taxonomy" id="935700"/>
    <lineage>
        <taxon>Bacteria</taxon>
        <taxon>Pseudomonadati</taxon>
        <taxon>Pseudomonadota</taxon>
        <taxon>Alphaproteobacteria</taxon>
        <taxon>Rhodobacterales</taxon>
        <taxon>Roseobacteraceae</taxon>
        <taxon>Jannaschia</taxon>
    </lineage>
</organism>
<dbReference type="AlphaFoldDB" id="A0A0D1D326"/>
<evidence type="ECO:0000313" key="5">
    <source>
        <dbReference type="Proteomes" id="UP000032232"/>
    </source>
</evidence>
<dbReference type="EMBL" id="JYFE01000074">
    <property type="protein sequence ID" value="KIT14518.1"/>
    <property type="molecule type" value="Genomic_DNA"/>
</dbReference>
<evidence type="ECO:0000256" key="2">
    <source>
        <dbReference type="ARBA" id="ARBA00022801"/>
    </source>
</evidence>
<gene>
    <name evidence="4" type="ORF">jaqu_38080</name>
</gene>
<keyword evidence="2 4" id="KW-0378">Hydrolase</keyword>
<dbReference type="Pfam" id="PF00293">
    <property type="entry name" value="NUDIX"/>
    <property type="match status" value="1"/>
</dbReference>
<dbReference type="InterPro" id="IPR020084">
    <property type="entry name" value="NUDIX_hydrolase_CS"/>
</dbReference>
<dbReference type="Gene3D" id="3.90.79.10">
    <property type="entry name" value="Nucleoside Triphosphate Pyrophosphohydrolase"/>
    <property type="match status" value="1"/>
</dbReference>
<dbReference type="Proteomes" id="UP000032232">
    <property type="component" value="Unassembled WGS sequence"/>
</dbReference>
<evidence type="ECO:0000259" key="3">
    <source>
        <dbReference type="PROSITE" id="PS51462"/>
    </source>
</evidence>
<dbReference type="InterPro" id="IPR000086">
    <property type="entry name" value="NUDIX_hydrolase_dom"/>
</dbReference>
<dbReference type="PROSITE" id="PS51462">
    <property type="entry name" value="NUDIX"/>
    <property type="match status" value="1"/>
</dbReference>
<dbReference type="InterPro" id="IPR015797">
    <property type="entry name" value="NUDIX_hydrolase-like_dom_sf"/>
</dbReference>
<comment type="caution">
    <text evidence="4">The sequence shown here is derived from an EMBL/GenBank/DDBJ whole genome shotgun (WGS) entry which is preliminary data.</text>
</comment>
<feature type="domain" description="Nudix hydrolase" evidence="3">
    <location>
        <begin position="1"/>
        <end position="123"/>
    </location>
</feature>
<name>A0A0D1D326_9RHOB</name>
<dbReference type="PROSITE" id="PS00893">
    <property type="entry name" value="NUDIX_BOX"/>
    <property type="match status" value="1"/>
</dbReference>
<proteinExistence type="predicted"/>
<sequence length="123" mass="14025">MTPRVCVVPRRGRAILAFRHPLAGAQLVKGRIEPGEGVAAAARRELREEAGLRARRIIRRGHIPDLGWHMVEACVGPVPECWSHFCEDDGGLLFDFFWHRPGADDTGFHPVFRRALREVRRWP</sequence>
<dbReference type="GO" id="GO:0016787">
    <property type="term" value="F:hydrolase activity"/>
    <property type="evidence" value="ECO:0007669"/>
    <property type="project" value="UniProtKB-KW"/>
</dbReference>
<dbReference type="PATRIC" id="fig|935700.4.peg.3925"/>
<dbReference type="STRING" id="935700.jaqu_38080"/>
<evidence type="ECO:0000256" key="1">
    <source>
        <dbReference type="ARBA" id="ARBA00001946"/>
    </source>
</evidence>
<comment type="cofactor">
    <cofactor evidence="1">
        <name>Mg(2+)</name>
        <dbReference type="ChEBI" id="CHEBI:18420"/>
    </cofactor>
</comment>
<protein>
    <submittedName>
        <fullName evidence="4">Adenosine nucleotide hydrolase NudE</fullName>
    </submittedName>
</protein>
<reference evidence="4 5" key="1">
    <citation type="submission" date="2015-02" db="EMBL/GenBank/DDBJ databases">
        <title>Genome Sequence of Jannaschia aquimarina DSM28248, a member of the Roseobacter clade.</title>
        <authorList>
            <person name="Voget S."/>
            <person name="Daniel R."/>
        </authorList>
    </citation>
    <scope>NUCLEOTIDE SEQUENCE [LARGE SCALE GENOMIC DNA]</scope>
    <source>
        <strain evidence="4 5">GSW-M26</strain>
    </source>
</reference>
<evidence type="ECO:0000313" key="4">
    <source>
        <dbReference type="EMBL" id="KIT14518.1"/>
    </source>
</evidence>
<dbReference type="SUPFAM" id="SSF55811">
    <property type="entry name" value="Nudix"/>
    <property type="match status" value="1"/>
</dbReference>